<accession>A0A250KI11</accession>
<gene>
    <name evidence="9" type="ORF">PMEL1_01249</name>
</gene>
<dbReference type="InterPro" id="IPR036156">
    <property type="entry name" value="Beta-gal/glucu_dom_sf"/>
</dbReference>
<dbReference type="Proteomes" id="UP000267517">
    <property type="component" value="Chromosome I"/>
</dbReference>
<dbReference type="EMBL" id="AP018049">
    <property type="protein sequence ID" value="BBA29318.1"/>
    <property type="molecule type" value="Genomic_DNA"/>
</dbReference>
<dbReference type="InterPro" id="IPR008979">
    <property type="entry name" value="Galactose-bd-like_sf"/>
</dbReference>
<dbReference type="PRINTS" id="PR00132">
    <property type="entry name" value="GLHYDRLASE2"/>
</dbReference>
<dbReference type="SUPFAM" id="SSF49785">
    <property type="entry name" value="Galactose-binding domain-like"/>
    <property type="match status" value="1"/>
</dbReference>
<keyword evidence="2" id="KW-0378">Hydrolase</keyword>
<dbReference type="Pfam" id="PF00703">
    <property type="entry name" value="Glyco_hydro_2"/>
    <property type="match status" value="1"/>
</dbReference>
<feature type="domain" description="Glycoside hydrolase family 2" evidence="8">
    <location>
        <begin position="729"/>
        <end position="830"/>
    </location>
</feature>
<evidence type="ECO:0000259" key="4">
    <source>
        <dbReference type="Pfam" id="PF00703"/>
    </source>
</evidence>
<dbReference type="InterPro" id="IPR032311">
    <property type="entry name" value="DUF4982"/>
</dbReference>
<feature type="domain" description="Glycoside hydrolase family 2 catalytic" evidence="5">
    <location>
        <begin position="304"/>
        <end position="546"/>
    </location>
</feature>
<feature type="domain" description="Glycoside hydrolase family 2 immunoglobulin-like beta-sandwich" evidence="4">
    <location>
        <begin position="194"/>
        <end position="296"/>
    </location>
</feature>
<dbReference type="InterPro" id="IPR051913">
    <property type="entry name" value="GH2_Domain-Containing"/>
</dbReference>
<dbReference type="InterPro" id="IPR006102">
    <property type="entry name" value="Ig-like_GH2"/>
</dbReference>
<comment type="similarity">
    <text evidence="1">Belongs to the glycosyl hydrolase 2 family.</text>
</comment>
<protein>
    <submittedName>
        <fullName evidence="9">Beta-galactosidase</fullName>
    </submittedName>
</protein>
<dbReference type="PROSITE" id="PS00608">
    <property type="entry name" value="GLYCOSYL_HYDROL_F2_2"/>
    <property type="match status" value="1"/>
</dbReference>
<dbReference type="Pfam" id="PF02837">
    <property type="entry name" value="Glyco_hydro_2_N"/>
    <property type="match status" value="1"/>
</dbReference>
<evidence type="ECO:0000256" key="2">
    <source>
        <dbReference type="ARBA" id="ARBA00022801"/>
    </source>
</evidence>
<dbReference type="Gene3D" id="2.60.120.260">
    <property type="entry name" value="Galactose-binding domain-like"/>
    <property type="match status" value="1"/>
</dbReference>
<sequence length="835" mass="94760">MRKSTFSLVRRSSFVLLLLLCLYRLEGHAFERNLWDDGWRFAICQDDSPQQSVFDDSAWRLLDLPHDWAIEEDFHALHPSGANGGALPGGKGWYRKHLVLQDKDASSRYALHFDGAYMNTSVYVNSQLVGTRPYGFISFSFDLTPYLNKQGDNVIAVKVDNSQQPNSRWYTGCGIYRHVYLMKSTDVRVAQWGVQAITEVKKGVGNVMLNTQIENLSGRNRRLIVRQKVWNKNHEVVAQSSKALNVVASATMVSQQMRVQKPKLWSLSSPYLYTVTTEVLENDRVIDCDTFKLGLRTVKFDVQKGFFLNGENIKINGVCLHGDLGCLGAAINEDALHRQVKMMMEMGVNAIRCSHNPPAPELLNLCDSLGVLVVDESFDSWLQGKTPYDYSLYFKSWFERDLRDMVLRDRNHPSIILWSIGNEVLEQWNKVNNSGMALEDVNILLNNTRDKSALSQGDTLNLNSKLTQALAAIVRRYDPTRMITAGCNEVSPNNNLFKSGALDVIGFNYHQKKVKDVPQNFPGKPFLMTETVSALQTRGYYKMPSDSLFRMPGKKRPFTDPTFLCSSYDNSCAYWGSTHEQTWDVVKHTPYCAGQFIWTGFDYIGEPTPFNFPARSSYFGIVDLAGFPKDCYYMYQSEWTDKPVLHLFPHWNWIEGQTIDLWCYYNQADEVELFINGKSQGVRQKRNDHEYHVAWRVTFEPGEARVVARKNGKVVGEQVRKTAGTPHHIRLTPNRQVLKANGRSLSFVSVEVVDKDGNLCPWAENNIHFSLSGDAKIAGVDNGSPFSLERFQANERRAFFGKCLVVVQAGKKPSNIQLTAKGVDLAPQTINIKSE</sequence>
<dbReference type="InterPro" id="IPR017853">
    <property type="entry name" value="GH"/>
</dbReference>
<dbReference type="OrthoDB" id="9801077at2"/>
<dbReference type="PANTHER" id="PTHR42732:SF1">
    <property type="entry name" value="BETA-MANNOSIDASE"/>
    <property type="match status" value="1"/>
</dbReference>
<evidence type="ECO:0000259" key="8">
    <source>
        <dbReference type="Pfam" id="PF18565"/>
    </source>
</evidence>
<dbReference type="Gene3D" id="3.20.20.80">
    <property type="entry name" value="Glycosidases"/>
    <property type="match status" value="1"/>
</dbReference>
<evidence type="ECO:0000256" key="1">
    <source>
        <dbReference type="ARBA" id="ARBA00007401"/>
    </source>
</evidence>
<dbReference type="SUPFAM" id="SSF49303">
    <property type="entry name" value="beta-Galactosidase/glucuronidase domain"/>
    <property type="match status" value="1"/>
</dbReference>
<proteinExistence type="inferred from homology"/>
<evidence type="ECO:0000259" key="7">
    <source>
        <dbReference type="Pfam" id="PF16355"/>
    </source>
</evidence>
<evidence type="ECO:0000259" key="5">
    <source>
        <dbReference type="Pfam" id="PF02836"/>
    </source>
</evidence>
<dbReference type="SUPFAM" id="SSF51445">
    <property type="entry name" value="(Trans)glycosidases"/>
    <property type="match status" value="1"/>
</dbReference>
<dbReference type="Pfam" id="PF16355">
    <property type="entry name" value="DUF4982"/>
    <property type="match status" value="1"/>
</dbReference>
<feature type="domain" description="Glycosyl hydrolases family 2 sugar binding" evidence="6">
    <location>
        <begin position="90"/>
        <end position="183"/>
    </location>
</feature>
<dbReference type="PANTHER" id="PTHR42732">
    <property type="entry name" value="BETA-GALACTOSIDASE"/>
    <property type="match status" value="1"/>
</dbReference>
<dbReference type="GO" id="GO:0005975">
    <property type="term" value="P:carbohydrate metabolic process"/>
    <property type="evidence" value="ECO:0007669"/>
    <property type="project" value="InterPro"/>
</dbReference>
<keyword evidence="3" id="KW-0326">Glycosidase</keyword>
<feature type="domain" description="DUF4982" evidence="7">
    <location>
        <begin position="656"/>
        <end position="715"/>
    </location>
</feature>
<dbReference type="InterPro" id="IPR013783">
    <property type="entry name" value="Ig-like_fold"/>
</dbReference>
<dbReference type="InterPro" id="IPR006101">
    <property type="entry name" value="Glyco_hydro_2"/>
</dbReference>
<dbReference type="Pfam" id="PF18565">
    <property type="entry name" value="Glyco_hydro2_C5"/>
    <property type="match status" value="1"/>
</dbReference>
<dbReference type="InterPro" id="IPR006103">
    <property type="entry name" value="Glyco_hydro_2_cat"/>
</dbReference>
<dbReference type="Pfam" id="PF02836">
    <property type="entry name" value="Glyco_hydro_2_C"/>
    <property type="match status" value="1"/>
</dbReference>
<dbReference type="RefSeq" id="WP_120174434.1">
    <property type="nucleotide sequence ID" value="NZ_AP018049.1"/>
</dbReference>
<dbReference type="AlphaFoldDB" id="A0A250KI11"/>
<name>A0A250KI11_9BACT</name>
<dbReference type="GO" id="GO:0004553">
    <property type="term" value="F:hydrolase activity, hydrolyzing O-glycosyl compounds"/>
    <property type="evidence" value="ECO:0007669"/>
    <property type="project" value="InterPro"/>
</dbReference>
<evidence type="ECO:0000313" key="9">
    <source>
        <dbReference type="EMBL" id="BBA29318.1"/>
    </source>
</evidence>
<dbReference type="InterPro" id="IPR006104">
    <property type="entry name" value="Glyco_hydro_2_N"/>
</dbReference>
<reference evidence="9 10" key="1">
    <citation type="submission" date="2017-05" db="EMBL/GenBank/DDBJ databases">
        <title>whole genome sequence of Prevotella melaninogenica GAI 07411.</title>
        <authorList>
            <person name="Kondo Y."/>
            <person name="Hoshino T."/>
        </authorList>
    </citation>
    <scope>NUCLEOTIDE SEQUENCE [LARGE SCALE GENOMIC DNA]</scope>
    <source>
        <strain evidence="9 10">GAI 07411</strain>
    </source>
</reference>
<dbReference type="InterPro" id="IPR040605">
    <property type="entry name" value="Glyco_hydro2_dom5"/>
</dbReference>
<evidence type="ECO:0000313" key="10">
    <source>
        <dbReference type="Proteomes" id="UP000267517"/>
    </source>
</evidence>
<evidence type="ECO:0000259" key="6">
    <source>
        <dbReference type="Pfam" id="PF02837"/>
    </source>
</evidence>
<evidence type="ECO:0000256" key="3">
    <source>
        <dbReference type="ARBA" id="ARBA00023295"/>
    </source>
</evidence>
<organism evidence="9 10">
    <name type="scientific">Prevotella melaninogenica</name>
    <dbReference type="NCBI Taxonomy" id="28132"/>
    <lineage>
        <taxon>Bacteria</taxon>
        <taxon>Pseudomonadati</taxon>
        <taxon>Bacteroidota</taxon>
        <taxon>Bacteroidia</taxon>
        <taxon>Bacteroidales</taxon>
        <taxon>Prevotellaceae</taxon>
        <taxon>Prevotella</taxon>
    </lineage>
</organism>
<dbReference type="Gene3D" id="2.60.40.10">
    <property type="entry name" value="Immunoglobulins"/>
    <property type="match status" value="3"/>
</dbReference>
<dbReference type="InterPro" id="IPR023232">
    <property type="entry name" value="Glyco_hydro_2_AS"/>
</dbReference>